<feature type="transmembrane region" description="Helical" evidence="7">
    <location>
        <begin position="146"/>
        <end position="166"/>
    </location>
</feature>
<name>A0ABR3WUI3_9PEZI</name>
<accession>A0ABR3WUI3</accession>
<feature type="transmembrane region" description="Helical" evidence="7">
    <location>
        <begin position="269"/>
        <end position="297"/>
    </location>
</feature>
<dbReference type="EMBL" id="JAWRVE010000051">
    <property type="protein sequence ID" value="KAL1867336.1"/>
    <property type="molecule type" value="Genomic_DNA"/>
</dbReference>
<comment type="caution">
    <text evidence="9">The sequence shown here is derived from an EMBL/GenBank/DDBJ whole genome shotgun (WGS) entry which is preliminary data.</text>
</comment>
<feature type="transmembrane region" description="Helical" evidence="7">
    <location>
        <begin position="63"/>
        <end position="82"/>
    </location>
</feature>
<feature type="transmembrane region" description="Helical" evidence="7">
    <location>
        <begin position="29"/>
        <end position="51"/>
    </location>
</feature>
<organism evidence="9 10">
    <name type="scientific">Diaporthe australafricana</name>
    <dbReference type="NCBI Taxonomy" id="127596"/>
    <lineage>
        <taxon>Eukaryota</taxon>
        <taxon>Fungi</taxon>
        <taxon>Dikarya</taxon>
        <taxon>Ascomycota</taxon>
        <taxon>Pezizomycotina</taxon>
        <taxon>Sordariomycetes</taxon>
        <taxon>Sordariomycetidae</taxon>
        <taxon>Diaporthales</taxon>
        <taxon>Diaporthaceae</taxon>
        <taxon>Diaporthe</taxon>
    </lineage>
</organism>
<evidence type="ECO:0000256" key="6">
    <source>
        <dbReference type="SAM" id="MobiDB-lite"/>
    </source>
</evidence>
<keyword evidence="4 7" id="KW-0472">Membrane</keyword>
<evidence type="ECO:0000256" key="7">
    <source>
        <dbReference type="SAM" id="Phobius"/>
    </source>
</evidence>
<gene>
    <name evidence="9" type="ORF">Daus18300_006455</name>
</gene>
<comment type="subcellular location">
    <subcellularLocation>
        <location evidence="1">Membrane</location>
        <topology evidence="1">Multi-pass membrane protein</topology>
    </subcellularLocation>
</comment>
<keyword evidence="2 7" id="KW-0812">Transmembrane</keyword>
<evidence type="ECO:0000313" key="10">
    <source>
        <dbReference type="Proteomes" id="UP001583177"/>
    </source>
</evidence>
<feature type="domain" description="Rhodopsin" evidence="8">
    <location>
        <begin position="47"/>
        <end position="301"/>
    </location>
</feature>
<dbReference type="PANTHER" id="PTHR33048:SF47">
    <property type="entry name" value="INTEGRAL MEMBRANE PROTEIN-RELATED"/>
    <property type="match status" value="1"/>
</dbReference>
<reference evidence="9 10" key="1">
    <citation type="journal article" date="2024" name="IMA Fungus">
        <title>IMA Genome - F19 : A genome assembly and annotation guide to empower mycologists, including annotated draft genome sequences of Ceratocystis pirilliformis, Diaporthe australafricana, Fusarium ophioides, Paecilomyces lecythidis, and Sporothrix stenoceras.</title>
        <authorList>
            <person name="Aylward J."/>
            <person name="Wilson A.M."/>
            <person name="Visagie C.M."/>
            <person name="Spraker J."/>
            <person name="Barnes I."/>
            <person name="Buitendag C."/>
            <person name="Ceriani C."/>
            <person name="Del Mar Angel L."/>
            <person name="du Plessis D."/>
            <person name="Fuchs T."/>
            <person name="Gasser K."/>
            <person name="Kramer D."/>
            <person name="Li W."/>
            <person name="Munsamy K."/>
            <person name="Piso A."/>
            <person name="Price J.L."/>
            <person name="Sonnekus B."/>
            <person name="Thomas C."/>
            <person name="van der Nest A."/>
            <person name="van Dijk A."/>
            <person name="van Heerden A."/>
            <person name="van Vuuren N."/>
            <person name="Yilmaz N."/>
            <person name="Duong T.A."/>
            <person name="van der Merwe N.A."/>
            <person name="Wingfield M.J."/>
            <person name="Wingfield B.D."/>
        </authorList>
    </citation>
    <scope>NUCLEOTIDE SEQUENCE [LARGE SCALE GENOMIC DNA]</scope>
    <source>
        <strain evidence="9 10">CMW 18300</strain>
    </source>
</reference>
<dbReference type="PANTHER" id="PTHR33048">
    <property type="entry name" value="PTH11-LIKE INTEGRAL MEMBRANE PROTEIN (AFU_ORTHOLOGUE AFUA_5G11245)"/>
    <property type="match status" value="1"/>
</dbReference>
<feature type="transmembrane region" description="Helical" evidence="7">
    <location>
        <begin position="235"/>
        <end position="257"/>
    </location>
</feature>
<feature type="transmembrane region" description="Helical" evidence="7">
    <location>
        <begin position="110"/>
        <end position="134"/>
    </location>
</feature>
<evidence type="ECO:0000256" key="5">
    <source>
        <dbReference type="ARBA" id="ARBA00038359"/>
    </source>
</evidence>
<sequence>MSNASSIFDLLGQVDNLSEPTPALNQRPLAFGLLISFLAVSYICAIARLYVRFRVSKCAGWDDLLVFLSMIAGLALTVSVILCFDRGLGKHFITFVNDQTQLVNFTKNSYVMHACYPTATALIKLAILFQYLRLFDETKSILRRTTLVMIGIVSLWGLAFSFISWFPAFPVSAQWDFATDSSAARYGFASRDPGDVVAASLAQTSTNMVLDLIVLAIPVSYYLQPGLGWKAQTSLMVLFSLGSVVNILSLFRLISIVDTRAGLFPTFDPSWYGCSAIVLAALEVSLATVCASLPVFWPVMKFNWGTIFVTYEVSVTREENYVELDEAREPRDRIDPWNAHLKGPYVHDIELGKMGQPKDVEWSEGSSLAASSLQNASHAAQGRP</sequence>
<evidence type="ECO:0000256" key="4">
    <source>
        <dbReference type="ARBA" id="ARBA00023136"/>
    </source>
</evidence>
<evidence type="ECO:0000259" key="8">
    <source>
        <dbReference type="Pfam" id="PF20684"/>
    </source>
</evidence>
<dbReference type="Proteomes" id="UP001583177">
    <property type="component" value="Unassembled WGS sequence"/>
</dbReference>
<feature type="compositionally biased region" description="Low complexity" evidence="6">
    <location>
        <begin position="366"/>
        <end position="384"/>
    </location>
</feature>
<proteinExistence type="inferred from homology"/>
<comment type="similarity">
    <text evidence="5">Belongs to the SAT4 family.</text>
</comment>
<evidence type="ECO:0000256" key="1">
    <source>
        <dbReference type="ARBA" id="ARBA00004141"/>
    </source>
</evidence>
<evidence type="ECO:0000256" key="2">
    <source>
        <dbReference type="ARBA" id="ARBA00022692"/>
    </source>
</evidence>
<keyword evidence="3 7" id="KW-1133">Transmembrane helix</keyword>
<dbReference type="InterPro" id="IPR052337">
    <property type="entry name" value="SAT4-like"/>
</dbReference>
<evidence type="ECO:0000256" key="3">
    <source>
        <dbReference type="ARBA" id="ARBA00022989"/>
    </source>
</evidence>
<protein>
    <recommendedName>
        <fullName evidence="8">Rhodopsin domain-containing protein</fullName>
    </recommendedName>
</protein>
<feature type="transmembrane region" description="Helical" evidence="7">
    <location>
        <begin position="205"/>
        <end position="223"/>
    </location>
</feature>
<dbReference type="Pfam" id="PF20684">
    <property type="entry name" value="Fung_rhodopsin"/>
    <property type="match status" value="1"/>
</dbReference>
<evidence type="ECO:0000313" key="9">
    <source>
        <dbReference type="EMBL" id="KAL1867336.1"/>
    </source>
</evidence>
<feature type="region of interest" description="Disordered" evidence="6">
    <location>
        <begin position="357"/>
        <end position="384"/>
    </location>
</feature>
<keyword evidence="10" id="KW-1185">Reference proteome</keyword>
<dbReference type="InterPro" id="IPR049326">
    <property type="entry name" value="Rhodopsin_dom_fungi"/>
</dbReference>